<evidence type="ECO:0000256" key="2">
    <source>
        <dbReference type="SAM" id="Phobius"/>
    </source>
</evidence>
<gene>
    <name evidence="5" type="ORF">FS320_35290</name>
</gene>
<feature type="signal peptide" evidence="3">
    <location>
        <begin position="1"/>
        <end position="23"/>
    </location>
</feature>
<feature type="transmembrane region" description="Helical" evidence="2">
    <location>
        <begin position="33"/>
        <end position="57"/>
    </location>
</feature>
<organism evidence="5 6">
    <name type="scientific">Microvirga tunisiensis</name>
    <dbReference type="NCBI Taxonomy" id="2108360"/>
    <lineage>
        <taxon>Bacteria</taxon>
        <taxon>Pseudomonadati</taxon>
        <taxon>Pseudomonadota</taxon>
        <taxon>Alphaproteobacteria</taxon>
        <taxon>Hyphomicrobiales</taxon>
        <taxon>Methylobacteriaceae</taxon>
        <taxon>Microvirga</taxon>
    </lineage>
</organism>
<evidence type="ECO:0000259" key="4">
    <source>
        <dbReference type="Pfam" id="PF13441"/>
    </source>
</evidence>
<proteinExistence type="predicted"/>
<feature type="region of interest" description="Disordered" evidence="1">
    <location>
        <begin position="62"/>
        <end position="106"/>
    </location>
</feature>
<name>A0A5N7MUL6_9HYPH</name>
<keyword evidence="6" id="KW-1185">Reference proteome</keyword>
<evidence type="ECO:0000313" key="6">
    <source>
        <dbReference type="Proteomes" id="UP000403266"/>
    </source>
</evidence>
<keyword evidence="2" id="KW-0812">Transmembrane</keyword>
<dbReference type="EMBL" id="VOSK01000321">
    <property type="protein sequence ID" value="MPR30169.1"/>
    <property type="molecule type" value="Genomic_DNA"/>
</dbReference>
<evidence type="ECO:0000313" key="5">
    <source>
        <dbReference type="EMBL" id="MPR30169.1"/>
    </source>
</evidence>
<keyword evidence="3" id="KW-0732">Signal</keyword>
<dbReference type="Proteomes" id="UP000403266">
    <property type="component" value="Unassembled WGS sequence"/>
</dbReference>
<dbReference type="AlphaFoldDB" id="A0A5N7MUL6"/>
<feature type="compositionally biased region" description="Basic and acidic residues" evidence="1">
    <location>
        <begin position="91"/>
        <end position="106"/>
    </location>
</feature>
<feature type="chain" id="PRO_5030135780" description="YMGG-like Gly-zipper domain-containing protein" evidence="3">
    <location>
        <begin position="24"/>
        <end position="106"/>
    </location>
</feature>
<keyword evidence="2" id="KW-1133">Transmembrane helix</keyword>
<feature type="domain" description="YMGG-like Gly-zipper" evidence="4">
    <location>
        <begin position="22"/>
        <end position="61"/>
    </location>
</feature>
<dbReference type="Pfam" id="PF13441">
    <property type="entry name" value="Gly-zipper_YMGG"/>
    <property type="match status" value="1"/>
</dbReference>
<evidence type="ECO:0000256" key="1">
    <source>
        <dbReference type="SAM" id="MobiDB-lite"/>
    </source>
</evidence>
<reference evidence="5 6" key="1">
    <citation type="journal article" date="2019" name="Syst. Appl. Microbiol.">
        <title>Microvirga tunisiensis sp. nov., a root nodule symbiotic bacterium isolated from Lupinus micranthus and L. luteus grown in Northern Tunisia.</title>
        <authorList>
            <person name="Msaddak A."/>
            <person name="Rejili M."/>
            <person name="Duran D."/>
            <person name="Mars M."/>
            <person name="Palacios J.M."/>
            <person name="Ruiz-Argueso T."/>
            <person name="Rey L."/>
            <person name="Imperial J."/>
        </authorList>
    </citation>
    <scope>NUCLEOTIDE SEQUENCE [LARGE SCALE GENOMIC DNA]</scope>
    <source>
        <strain evidence="5 6">Lmie10</strain>
    </source>
</reference>
<protein>
    <recommendedName>
        <fullName evidence="4">YMGG-like Gly-zipper domain-containing protein</fullName>
    </recommendedName>
</protein>
<sequence>MRKTVITLASMAALTMFPSLASAQNRTAVGVGTGAVAGAVVGGPIGAAVGGVIGGVIGASTDQRRTRAYRSNRKSSYMSYRSTRRTARQPIRREAPSHKREFHPLG</sequence>
<dbReference type="InterPro" id="IPR027367">
    <property type="entry name" value="Gly-zipper_YMGG"/>
</dbReference>
<comment type="caution">
    <text evidence="5">The sequence shown here is derived from an EMBL/GenBank/DDBJ whole genome shotgun (WGS) entry which is preliminary data.</text>
</comment>
<accession>A0A5N7MUL6</accession>
<keyword evidence="2" id="KW-0472">Membrane</keyword>
<evidence type="ECO:0000256" key="3">
    <source>
        <dbReference type="SAM" id="SignalP"/>
    </source>
</evidence>
<dbReference type="RefSeq" id="WP_152717025.1">
    <property type="nucleotide sequence ID" value="NZ_VOSJ01000346.1"/>
</dbReference>